<reference evidence="2" key="1">
    <citation type="submission" date="2020-11" db="EMBL/GenBank/DDBJ databases">
        <authorList>
            <person name="Tran Van P."/>
        </authorList>
    </citation>
    <scope>NUCLEOTIDE SEQUENCE</scope>
</reference>
<dbReference type="EMBL" id="OC932116">
    <property type="protein sequence ID" value="CAD7659400.1"/>
    <property type="molecule type" value="Genomic_DNA"/>
</dbReference>
<protein>
    <submittedName>
        <fullName evidence="2">Uncharacterized protein</fullName>
    </submittedName>
</protein>
<feature type="compositionally biased region" description="Gly residues" evidence="1">
    <location>
        <begin position="20"/>
        <end position="38"/>
    </location>
</feature>
<organism evidence="2">
    <name type="scientific">Oppiella nova</name>
    <dbReference type="NCBI Taxonomy" id="334625"/>
    <lineage>
        <taxon>Eukaryota</taxon>
        <taxon>Metazoa</taxon>
        <taxon>Ecdysozoa</taxon>
        <taxon>Arthropoda</taxon>
        <taxon>Chelicerata</taxon>
        <taxon>Arachnida</taxon>
        <taxon>Acari</taxon>
        <taxon>Acariformes</taxon>
        <taxon>Sarcoptiformes</taxon>
        <taxon>Oribatida</taxon>
        <taxon>Brachypylina</taxon>
        <taxon>Oppioidea</taxon>
        <taxon>Oppiidae</taxon>
        <taxon>Oppiella</taxon>
    </lineage>
</organism>
<feature type="non-terminal residue" evidence="2">
    <location>
        <position position="410"/>
    </location>
</feature>
<feature type="region of interest" description="Disordered" evidence="1">
    <location>
        <begin position="20"/>
        <end position="51"/>
    </location>
</feature>
<dbReference type="EMBL" id="CAJPVJ010017291">
    <property type="protein sequence ID" value="CAG2176562.1"/>
    <property type="molecule type" value="Genomic_DNA"/>
</dbReference>
<evidence type="ECO:0000256" key="1">
    <source>
        <dbReference type="SAM" id="MobiDB-lite"/>
    </source>
</evidence>
<gene>
    <name evidence="2" type="ORF">ONB1V03_LOCUS15996</name>
</gene>
<feature type="compositionally biased region" description="Low complexity" evidence="1">
    <location>
        <begin position="165"/>
        <end position="174"/>
    </location>
</feature>
<dbReference type="Proteomes" id="UP000728032">
    <property type="component" value="Unassembled WGS sequence"/>
</dbReference>
<dbReference type="AlphaFoldDB" id="A0A7R9QV01"/>
<name>A0A7R9QV01_9ACAR</name>
<evidence type="ECO:0000313" key="3">
    <source>
        <dbReference type="Proteomes" id="UP000728032"/>
    </source>
</evidence>
<evidence type="ECO:0000313" key="2">
    <source>
        <dbReference type="EMBL" id="CAD7659400.1"/>
    </source>
</evidence>
<feature type="region of interest" description="Disordered" evidence="1">
    <location>
        <begin position="165"/>
        <end position="185"/>
    </location>
</feature>
<feature type="region of interest" description="Disordered" evidence="1">
    <location>
        <begin position="387"/>
        <end position="410"/>
    </location>
</feature>
<sequence length="410" mass="41683">GGHGSLNLSQILGGHGGIGGITIGRGDKPTGGNGGITIGTGHHPTGGISIGHTKRSDLLDITDGQISITINQKNSTNCSQISEISHELKQQILGALHNLEEHINQELDSGSIDSLLGIHSNGHSNNGLDTVCVNGSKPTENNSQPKPTNGMQCVLNGHNFTLTGSVSHSSGSSGQWDIQWKSNKSNGPNTSANNLLNGLLGSTPEIITKPLTTVEANELNADNRTGVVVNGTQHSESHDSNNGWVSTAWNWLSGKGSDGHNVDLNVNESIHRGDVVNGSVIDGKGCHGNREEYNVWNEGIHNGTLNKTRSEESVRLVGSDLPNGGVIVGSGAQPVGSEDLPKSGPVVGNGANGGAVIGTGSHPVGSVDLPKSGPVVGNGTNGGAVIGTGSHPVGSVDLPKSGPVVGNGAN</sequence>
<proteinExistence type="predicted"/>
<accession>A0A7R9QV01</accession>
<keyword evidence="3" id="KW-1185">Reference proteome</keyword>
<feature type="compositionally biased region" description="Low complexity" evidence="1">
    <location>
        <begin position="39"/>
        <end position="51"/>
    </location>
</feature>
<feature type="non-terminal residue" evidence="2">
    <location>
        <position position="1"/>
    </location>
</feature>